<reference evidence="3 4" key="1">
    <citation type="submission" date="2014-03" db="EMBL/GenBank/DDBJ databases">
        <title>Genome sequence of Bordetella hinzii.</title>
        <authorList>
            <person name="Register K."/>
            <person name="Harvill E."/>
            <person name="Goodfield L.L."/>
            <person name="Ivanov Y.V."/>
            <person name="Meyer J.A."/>
            <person name="Muse S.J."/>
            <person name="Jacobs N."/>
            <person name="Bendor L."/>
            <person name="Smallridge W.E."/>
            <person name="Brinkac L.M."/>
            <person name="Sanka R."/>
            <person name="Kim M."/>
            <person name="Losada L."/>
        </authorList>
    </citation>
    <scope>NUCLEOTIDE SEQUENCE [LARGE SCALE GENOMIC DNA]</scope>
    <source>
        <strain evidence="3 4">OH87 BAL007II</strain>
    </source>
</reference>
<organism evidence="3 4">
    <name type="scientific">Bordetella hinzii OH87 BAL007II</name>
    <dbReference type="NCBI Taxonomy" id="1331262"/>
    <lineage>
        <taxon>Bacteria</taxon>
        <taxon>Pseudomonadati</taxon>
        <taxon>Pseudomonadota</taxon>
        <taxon>Betaproteobacteria</taxon>
        <taxon>Burkholderiales</taxon>
        <taxon>Alcaligenaceae</taxon>
        <taxon>Bordetella</taxon>
    </lineage>
</organism>
<sequence>MKIARAIALLALSVSAVAQAQTWPSKPLKLIIPYAAGSGPDVATRPVADEIGKILKQPVIVENLSSAGGIVGTRTIAKAAPDGYTFGFGNNITLAVNRSFYASLPYDPIKDFVPVGLMFENPYILVARKDFGPSSIAAFTTYVKQNPGKVNFASGTGMGSGSHLTGEMMKAVGGLEITHVPYRSGSMALSDVASGRVDVMFDNVNGVQQFINNGTLKALAVTSASRLAAMPDVPTLAESGFPGFEAVAWGGIVAPKGTPQAIVARMNEAIALALKSPAVEQANATMSLHAITATPQQFSAFIASENEKWAQIVKASGARAE</sequence>
<protein>
    <submittedName>
        <fullName evidence="3">Tripartite tricarboxylate transporter family receptor</fullName>
    </submittedName>
</protein>
<dbReference type="RefSeq" id="WP_032961163.1">
    <property type="nucleotide sequence ID" value="NZ_JHEM01000002.1"/>
</dbReference>
<dbReference type="InterPro" id="IPR005064">
    <property type="entry name" value="BUG"/>
</dbReference>
<dbReference type="SUPFAM" id="SSF53850">
    <property type="entry name" value="Periplasmic binding protein-like II"/>
    <property type="match status" value="1"/>
</dbReference>
<dbReference type="Proteomes" id="UP000025748">
    <property type="component" value="Unassembled WGS sequence"/>
</dbReference>
<accession>A0ABR4R620</accession>
<keyword evidence="4" id="KW-1185">Reference proteome</keyword>
<dbReference type="PANTHER" id="PTHR42928:SF5">
    <property type="entry name" value="BLR1237 PROTEIN"/>
    <property type="match status" value="1"/>
</dbReference>
<keyword evidence="2" id="KW-0732">Signal</keyword>
<dbReference type="EMBL" id="JHEM01000002">
    <property type="protein sequence ID" value="KCB26035.1"/>
    <property type="molecule type" value="Genomic_DNA"/>
</dbReference>
<keyword evidence="3" id="KW-0675">Receptor</keyword>
<dbReference type="InterPro" id="IPR042100">
    <property type="entry name" value="Bug_dom1"/>
</dbReference>
<evidence type="ECO:0000256" key="1">
    <source>
        <dbReference type="ARBA" id="ARBA00006987"/>
    </source>
</evidence>
<dbReference type="PIRSF" id="PIRSF017082">
    <property type="entry name" value="YflP"/>
    <property type="match status" value="1"/>
</dbReference>
<evidence type="ECO:0000313" key="3">
    <source>
        <dbReference type="EMBL" id="KCB26035.1"/>
    </source>
</evidence>
<proteinExistence type="inferred from homology"/>
<dbReference type="PANTHER" id="PTHR42928">
    <property type="entry name" value="TRICARBOXYLATE-BINDING PROTEIN"/>
    <property type="match status" value="1"/>
</dbReference>
<dbReference type="Gene3D" id="3.40.190.150">
    <property type="entry name" value="Bordetella uptake gene, domain 1"/>
    <property type="match status" value="1"/>
</dbReference>
<dbReference type="Gene3D" id="3.40.190.10">
    <property type="entry name" value="Periplasmic binding protein-like II"/>
    <property type="match status" value="1"/>
</dbReference>
<name>A0ABR4R620_9BORD</name>
<evidence type="ECO:0000313" key="4">
    <source>
        <dbReference type="Proteomes" id="UP000025748"/>
    </source>
</evidence>
<feature type="chain" id="PRO_5045360026" evidence="2">
    <location>
        <begin position="21"/>
        <end position="321"/>
    </location>
</feature>
<dbReference type="Pfam" id="PF03401">
    <property type="entry name" value="TctC"/>
    <property type="match status" value="1"/>
</dbReference>
<feature type="signal peptide" evidence="2">
    <location>
        <begin position="1"/>
        <end position="20"/>
    </location>
</feature>
<comment type="similarity">
    <text evidence="1">Belongs to the UPF0065 (bug) family.</text>
</comment>
<gene>
    <name evidence="3" type="ORF">L544_3434</name>
</gene>
<comment type="caution">
    <text evidence="3">The sequence shown here is derived from an EMBL/GenBank/DDBJ whole genome shotgun (WGS) entry which is preliminary data.</text>
</comment>
<evidence type="ECO:0000256" key="2">
    <source>
        <dbReference type="SAM" id="SignalP"/>
    </source>
</evidence>
<dbReference type="CDD" id="cd13578">
    <property type="entry name" value="PBP2_Bug27"/>
    <property type="match status" value="1"/>
</dbReference>